<dbReference type="OrthoDB" id="9793210at2"/>
<evidence type="ECO:0000313" key="5">
    <source>
        <dbReference type="EMBL" id="KAA5609895.1"/>
    </source>
</evidence>
<proteinExistence type="predicted"/>
<dbReference type="InterPro" id="IPR052155">
    <property type="entry name" value="Biofilm_reg_signaling"/>
</dbReference>
<protein>
    <submittedName>
        <fullName evidence="5">EAL domain-containing protein</fullName>
    </submittedName>
</protein>
<dbReference type="CDD" id="cd01949">
    <property type="entry name" value="GGDEF"/>
    <property type="match status" value="1"/>
</dbReference>
<keyword evidence="1" id="KW-0812">Transmembrane</keyword>
<dbReference type="Pfam" id="PF00990">
    <property type="entry name" value="GGDEF"/>
    <property type="match status" value="1"/>
</dbReference>
<dbReference type="Pfam" id="PF00563">
    <property type="entry name" value="EAL"/>
    <property type="match status" value="1"/>
</dbReference>
<accession>A0A5M6IQZ4</accession>
<sequence>MGSKGFALGQVQGRSLWWGSGQRPDAPMTHPRRSPQRVSISFKLMAAFGLALSLIVGMGVFGLAQLHKVNRFANAIRTVQLPQIETLEQIRRWTSEHRLLATRQVQTTEFRQLAEIATEIEASQKLIAAAEAKYLASAPTPQERALFSIFRRLWEAYGQALASVQARLENGELAAASAEFDRAVLGTFENAARRLEDLIGITKEAARQAAEDAAAVYRWAILLTLGCIVAATVLTSIVILWISSDVSMPLLRIAEAMRRLAEGQDDVPLDDRPQRQDEIGVLMEAVAGYRDALASSRRFSAEARLEHHRLQAAISNMPLGLSMFDAGERLIICNEAYAALYGLPASLTRPGTTLEAILRQVNRTLLDAEASEAGVQEVLERYRAELRQGVTRYHGRHLREMSDGRTISVILHVMAGGGWVAVHEDVTERHSAERRIRHMARHDALTDLPNRVLFRERITEALAAGGEGERVAVLCLDLDHFKDVNDTLGHPVGDRLLQAVAARLRECVRMTDTVARLGGDEFAIIQRGAPQQPQAAAALAVRLIETIGAPYQIDGHRLVIGTSVGIAVAPEGSTEPDEILKNSDMALYAAKAGGRSNFCHFDPEMEQRLQSRRRLETDLRQAVETGAFEMRYQPVVDVTRNRVTGFEALLRWRHPERGLLPPSEFLQVAEEIGAIVPIGMWVLQHACHDAALWPDGVKVAVNISPRQFRGQDLREVVAGALWAAGLPPQRLELEITETALLADSDATFDLLHRLRASGVGIAMDDFGTGYSSLSHVRRFPFDRIKLDRSFVASMDSDAGSLAVIRAVAGLGANLGMAITAEGVETEGQVERLRAEGYHELQGYYFGRPSPAEAVPGIILRPQGARAAA</sequence>
<dbReference type="SUPFAM" id="SSF55785">
    <property type="entry name" value="PYP-like sensor domain (PAS domain)"/>
    <property type="match status" value="1"/>
</dbReference>
<keyword evidence="1" id="KW-0472">Membrane</keyword>
<dbReference type="SMART" id="SM00052">
    <property type="entry name" value="EAL"/>
    <property type="match status" value="1"/>
</dbReference>
<evidence type="ECO:0000259" key="3">
    <source>
        <dbReference type="PROSITE" id="PS50885"/>
    </source>
</evidence>
<dbReference type="SUPFAM" id="SSF55073">
    <property type="entry name" value="Nucleotide cyclase"/>
    <property type="match status" value="1"/>
</dbReference>
<dbReference type="InterPro" id="IPR000160">
    <property type="entry name" value="GGDEF_dom"/>
</dbReference>
<dbReference type="Pfam" id="PF12860">
    <property type="entry name" value="PAS_7"/>
    <property type="match status" value="1"/>
</dbReference>
<dbReference type="SUPFAM" id="SSF141868">
    <property type="entry name" value="EAL domain-like"/>
    <property type="match status" value="1"/>
</dbReference>
<dbReference type="CDD" id="cd01948">
    <property type="entry name" value="EAL"/>
    <property type="match status" value="1"/>
</dbReference>
<dbReference type="Pfam" id="PF12729">
    <property type="entry name" value="4HB_MCP_1"/>
    <property type="match status" value="1"/>
</dbReference>
<dbReference type="AlphaFoldDB" id="A0A5M6IQZ4"/>
<dbReference type="InterPro" id="IPR035919">
    <property type="entry name" value="EAL_sf"/>
</dbReference>
<dbReference type="InterPro" id="IPR001633">
    <property type="entry name" value="EAL_dom"/>
</dbReference>
<dbReference type="Proteomes" id="UP000325255">
    <property type="component" value="Unassembled WGS sequence"/>
</dbReference>
<dbReference type="CDD" id="cd06225">
    <property type="entry name" value="HAMP"/>
    <property type="match status" value="1"/>
</dbReference>
<keyword evidence="6" id="KW-1185">Reference proteome</keyword>
<evidence type="ECO:0000256" key="1">
    <source>
        <dbReference type="SAM" id="Phobius"/>
    </source>
</evidence>
<keyword evidence="1" id="KW-1133">Transmembrane helix</keyword>
<dbReference type="PANTHER" id="PTHR44757:SF2">
    <property type="entry name" value="BIOFILM ARCHITECTURE MAINTENANCE PROTEIN MBAA"/>
    <property type="match status" value="1"/>
</dbReference>
<dbReference type="Gene3D" id="3.20.20.450">
    <property type="entry name" value="EAL domain"/>
    <property type="match status" value="1"/>
</dbReference>
<feature type="domain" description="GGDEF" evidence="4">
    <location>
        <begin position="469"/>
        <end position="603"/>
    </location>
</feature>
<feature type="transmembrane region" description="Helical" evidence="1">
    <location>
        <begin position="216"/>
        <end position="242"/>
    </location>
</feature>
<evidence type="ECO:0000313" key="6">
    <source>
        <dbReference type="Proteomes" id="UP000325255"/>
    </source>
</evidence>
<comment type="caution">
    <text evidence="5">The sequence shown here is derived from an EMBL/GenBank/DDBJ whole genome shotgun (WGS) entry which is preliminary data.</text>
</comment>
<evidence type="ECO:0000259" key="4">
    <source>
        <dbReference type="PROSITE" id="PS50887"/>
    </source>
</evidence>
<dbReference type="InterPro" id="IPR043128">
    <property type="entry name" value="Rev_trsase/Diguanyl_cyclase"/>
</dbReference>
<dbReference type="PROSITE" id="PS50883">
    <property type="entry name" value="EAL"/>
    <property type="match status" value="1"/>
</dbReference>
<dbReference type="NCBIfam" id="TIGR00254">
    <property type="entry name" value="GGDEF"/>
    <property type="match status" value="1"/>
</dbReference>
<dbReference type="PROSITE" id="PS50887">
    <property type="entry name" value="GGDEF"/>
    <property type="match status" value="1"/>
</dbReference>
<dbReference type="Gene3D" id="3.30.450.20">
    <property type="entry name" value="PAS domain"/>
    <property type="match status" value="1"/>
</dbReference>
<dbReference type="Gene3D" id="6.10.340.10">
    <property type="match status" value="1"/>
</dbReference>
<name>A0A5M6IQZ4_9PROT</name>
<dbReference type="InterPro" id="IPR029787">
    <property type="entry name" value="Nucleotide_cyclase"/>
</dbReference>
<dbReference type="InterPro" id="IPR024478">
    <property type="entry name" value="HlyB_4HB_MCP"/>
</dbReference>
<reference evidence="5 6" key="1">
    <citation type="submission" date="2019-09" db="EMBL/GenBank/DDBJ databases">
        <title>Genome sequence of Rhodovastum atsumiense, a diverse member of the Acetobacteraceae family of non-sulfur purple photosynthetic bacteria.</title>
        <authorList>
            <person name="Meyer T."/>
            <person name="Kyndt J."/>
        </authorList>
    </citation>
    <scope>NUCLEOTIDE SEQUENCE [LARGE SCALE GENOMIC DNA]</scope>
    <source>
        <strain evidence="5 6">DSM 21279</strain>
    </source>
</reference>
<dbReference type="SMART" id="SM00267">
    <property type="entry name" value="GGDEF"/>
    <property type="match status" value="1"/>
</dbReference>
<dbReference type="PROSITE" id="PS50885">
    <property type="entry name" value="HAMP"/>
    <property type="match status" value="1"/>
</dbReference>
<feature type="transmembrane region" description="Helical" evidence="1">
    <location>
        <begin position="44"/>
        <end position="64"/>
    </location>
</feature>
<dbReference type="GO" id="GO:0016020">
    <property type="term" value="C:membrane"/>
    <property type="evidence" value="ECO:0007669"/>
    <property type="project" value="InterPro"/>
</dbReference>
<dbReference type="SUPFAM" id="SSF158472">
    <property type="entry name" value="HAMP domain-like"/>
    <property type="match status" value="1"/>
</dbReference>
<dbReference type="PANTHER" id="PTHR44757">
    <property type="entry name" value="DIGUANYLATE CYCLASE DGCP"/>
    <property type="match status" value="1"/>
</dbReference>
<evidence type="ECO:0000259" key="2">
    <source>
        <dbReference type="PROSITE" id="PS50883"/>
    </source>
</evidence>
<organism evidence="5 6">
    <name type="scientific">Rhodovastum atsumiense</name>
    <dbReference type="NCBI Taxonomy" id="504468"/>
    <lineage>
        <taxon>Bacteria</taxon>
        <taxon>Pseudomonadati</taxon>
        <taxon>Pseudomonadota</taxon>
        <taxon>Alphaproteobacteria</taxon>
        <taxon>Acetobacterales</taxon>
        <taxon>Acetobacteraceae</taxon>
        <taxon>Rhodovastum</taxon>
    </lineage>
</organism>
<gene>
    <name evidence="5" type="ORF">F1189_22180</name>
</gene>
<dbReference type="SMART" id="SM00304">
    <property type="entry name" value="HAMP"/>
    <property type="match status" value="1"/>
</dbReference>
<dbReference type="InterPro" id="IPR035965">
    <property type="entry name" value="PAS-like_dom_sf"/>
</dbReference>
<dbReference type="Gene3D" id="3.30.70.270">
    <property type="match status" value="1"/>
</dbReference>
<dbReference type="GO" id="GO:0007165">
    <property type="term" value="P:signal transduction"/>
    <property type="evidence" value="ECO:0007669"/>
    <property type="project" value="InterPro"/>
</dbReference>
<feature type="domain" description="HAMP" evidence="3">
    <location>
        <begin position="244"/>
        <end position="298"/>
    </location>
</feature>
<dbReference type="InterPro" id="IPR003660">
    <property type="entry name" value="HAMP_dom"/>
</dbReference>
<feature type="domain" description="EAL" evidence="2">
    <location>
        <begin position="612"/>
        <end position="862"/>
    </location>
</feature>
<dbReference type="EMBL" id="VWPK01000042">
    <property type="protein sequence ID" value="KAA5609895.1"/>
    <property type="molecule type" value="Genomic_DNA"/>
</dbReference>